<keyword evidence="9" id="KW-0067">ATP-binding</keyword>
<feature type="compositionally biased region" description="Polar residues" evidence="12">
    <location>
        <begin position="953"/>
        <end position="972"/>
    </location>
</feature>
<feature type="region of interest" description="Disordered" evidence="12">
    <location>
        <begin position="402"/>
        <end position="478"/>
    </location>
</feature>
<feature type="region of interest" description="Disordered" evidence="12">
    <location>
        <begin position="505"/>
        <end position="686"/>
    </location>
</feature>
<feature type="compositionally biased region" description="Low complexity" evidence="12">
    <location>
        <begin position="1069"/>
        <end position="1082"/>
    </location>
</feature>
<dbReference type="GO" id="GO:0004674">
    <property type="term" value="F:protein serine/threonine kinase activity"/>
    <property type="evidence" value="ECO:0007669"/>
    <property type="project" value="UniProtKB-KW"/>
</dbReference>
<sequence length="1125" mass="123432">MQKQAPPGAYPPGTQLTVGSHAVTIKSYISEGGFAHVYVVKISPSTLEGEIACLKRVVVPDKIHLNLLRAEVDAMKRLKGHPNIVRYIDSHAARLNAQGGLPASAQAQLQAQGHGQGGSQVYEVFLLMEYCSGNGLIDFMNTRLREQLTESEILKITSDVTYGLACMHYLQPPLIHRDLKIENILISGDGTYKLCDFGSVSPILRPPRNPGEYHILEQDIQRHTTAQYRSPEMIDIYRGHPIDEKSDIWALGVFLYKLCYYTTPFEREGSLAILHASFSFPPKPVYSDRLKGVISALLREDPRARPNVYQVLKEICAMRGLEVPIKDIYSGATSTAATMVQPTTSVQLAHPAQDNQNHSLSASQQQPDNVSTAQGIVRSIPKEQQQRQWVPEVTPMFRGRITVQQNNSMPSLDKFDNGDENHESRGSFTTGLASAANFDDDPFSSLDSSAKQQRAKTQPVTPVHSSTPQEFTFDEADIESRFPSVEDLARELERTPFEFAQAHKPIQQQTNLQARTQPQVQKQTQTAPQPQFKPQMQSQLRSQPEGQVSQEMPRQVQSQQAIPQPATRLEQSTTSVSRSSRDSTPGEPLKTKPPPTMRKPGTTGTPSGYSAYPLKSASPPMPAPKKLSQTSQPKPEKPALNTMPSGLSINISSASSGSDSEPTPSESYSKPLPRPPPHQIRPRPLSMYSQSNTDAYFEASYNSVNQSPSPVIDQSQKFSYLPEDSNAIANTGNANHTGSLIDTMPPEDREQLKVILTGLSQRSNTVVLDNSENHIDSNVDFLKALDNENTGSRPHHHRKPSQSQYLYPSGTGDGSGGVGNGGSTGGSGWMNRSSSTSRRSGSTSRHSKKPSMTSLKGKIGDAFKKFDNAAGAYRSTSDSSMMGPPVAAPRTVSAGSNPGGYRSSSRMSYTAESPGDYAFSPKKEDDEFKYPVSSSTSVKHGPPHVHMHRSKSRNNGSSSIQSRVQQFLSRSESPPKKTASGYGKYTEEERQVSSSTHSPSPPNDTSSMPPPPPSKQYAAQKLGREVHREIKRASMESTRDWINSDGSGRRNSKMHLPGRTDSQHSRKLSNISSESSGSNSGSKRPPVRPKKPAHLQSPRRTVDKVQKAIDDDWEASFNQKYPSLG</sequence>
<comment type="catalytic activity">
    <reaction evidence="11">
        <text>L-seryl-[protein] + ATP = O-phospho-L-seryl-[protein] + ADP + H(+)</text>
        <dbReference type="Rhea" id="RHEA:17989"/>
        <dbReference type="Rhea" id="RHEA-COMP:9863"/>
        <dbReference type="Rhea" id="RHEA-COMP:11604"/>
        <dbReference type="ChEBI" id="CHEBI:15378"/>
        <dbReference type="ChEBI" id="CHEBI:29999"/>
        <dbReference type="ChEBI" id="CHEBI:30616"/>
        <dbReference type="ChEBI" id="CHEBI:83421"/>
        <dbReference type="ChEBI" id="CHEBI:456216"/>
        <dbReference type="EC" id="2.7.11.1"/>
    </reaction>
</comment>
<accession>A0A167C559</accession>
<keyword evidence="4 14" id="KW-0723">Serine/threonine-protein kinase</keyword>
<evidence type="ECO:0000256" key="11">
    <source>
        <dbReference type="ARBA" id="ARBA00048679"/>
    </source>
</evidence>
<feature type="compositionally biased region" description="Low complexity" evidence="12">
    <location>
        <begin position="613"/>
        <end position="628"/>
    </location>
</feature>
<dbReference type="KEGG" id="slb:AWJ20_4031"/>
<evidence type="ECO:0000256" key="6">
    <source>
        <dbReference type="ARBA" id="ARBA00022679"/>
    </source>
</evidence>
<reference evidence="14 15" key="1">
    <citation type="submission" date="2016-02" db="EMBL/GenBank/DDBJ databases">
        <title>Complete genome sequence and transcriptome regulation of the pentose utilising yeast Sugiyamaella lignohabitans.</title>
        <authorList>
            <person name="Bellasio M."/>
            <person name="Peymann A."/>
            <person name="Valli M."/>
            <person name="Sipitzky M."/>
            <person name="Graf A."/>
            <person name="Sauer M."/>
            <person name="Marx H."/>
            <person name="Mattanovich D."/>
        </authorList>
    </citation>
    <scope>NUCLEOTIDE SEQUENCE [LARGE SCALE GENOMIC DNA]</scope>
    <source>
        <strain evidence="14 15">CBS 10342</strain>
    </source>
</reference>
<feature type="compositionally biased region" description="Basic and acidic residues" evidence="12">
    <location>
        <begin position="413"/>
        <end position="425"/>
    </location>
</feature>
<dbReference type="InterPro" id="IPR008271">
    <property type="entry name" value="Ser/Thr_kinase_AS"/>
</dbReference>
<evidence type="ECO:0000256" key="5">
    <source>
        <dbReference type="ARBA" id="ARBA00022553"/>
    </source>
</evidence>
<evidence type="ECO:0000256" key="3">
    <source>
        <dbReference type="ARBA" id="ARBA00022490"/>
    </source>
</evidence>
<dbReference type="FunFam" id="1.10.510.10:FF:000441">
    <property type="entry name" value="Serine/threonine protein kinase"/>
    <property type="match status" value="1"/>
</dbReference>
<dbReference type="AlphaFoldDB" id="A0A167C559"/>
<evidence type="ECO:0000256" key="4">
    <source>
        <dbReference type="ARBA" id="ARBA00022527"/>
    </source>
</evidence>
<evidence type="ECO:0000256" key="1">
    <source>
        <dbReference type="ARBA" id="ARBA00004496"/>
    </source>
</evidence>
<dbReference type="GO" id="GO:0000147">
    <property type="term" value="P:actin cortical patch assembly"/>
    <property type="evidence" value="ECO:0007669"/>
    <property type="project" value="TreeGrafter"/>
</dbReference>
<dbReference type="CDD" id="cd14037">
    <property type="entry name" value="STKc_NAK_like"/>
    <property type="match status" value="1"/>
</dbReference>
<evidence type="ECO:0000256" key="9">
    <source>
        <dbReference type="ARBA" id="ARBA00022840"/>
    </source>
</evidence>
<dbReference type="GO" id="GO:0005737">
    <property type="term" value="C:cytoplasm"/>
    <property type="evidence" value="ECO:0007669"/>
    <property type="project" value="UniProtKB-SubCell"/>
</dbReference>
<keyword evidence="5" id="KW-0597">Phosphoprotein</keyword>
<dbReference type="OrthoDB" id="2018507at2759"/>
<keyword evidence="3" id="KW-0963">Cytoplasm</keyword>
<feature type="compositionally biased region" description="Polar residues" evidence="12">
    <location>
        <begin position="450"/>
        <end position="470"/>
    </location>
</feature>
<dbReference type="PANTHER" id="PTHR22967">
    <property type="entry name" value="SERINE/THREONINE PROTEIN KINASE"/>
    <property type="match status" value="1"/>
</dbReference>
<keyword evidence="8 14" id="KW-0418">Kinase</keyword>
<keyword evidence="15" id="KW-1185">Reference proteome</keyword>
<keyword evidence="7" id="KW-0547">Nucleotide-binding</keyword>
<protein>
    <recommendedName>
        <fullName evidence="2">non-specific serine/threonine protein kinase</fullName>
        <ecNumber evidence="2">2.7.11.1</ecNumber>
    </recommendedName>
</protein>
<feature type="domain" description="Protein kinase" evidence="13">
    <location>
        <begin position="23"/>
        <end position="321"/>
    </location>
</feature>
<feature type="region of interest" description="Disordered" evidence="12">
    <location>
        <begin position="786"/>
        <end position="859"/>
    </location>
</feature>
<dbReference type="InterPro" id="IPR000719">
    <property type="entry name" value="Prot_kinase_dom"/>
</dbReference>
<feature type="region of interest" description="Disordered" evidence="12">
    <location>
        <begin position="873"/>
        <end position="1108"/>
    </location>
</feature>
<evidence type="ECO:0000313" key="14">
    <source>
        <dbReference type="EMBL" id="ANB11229.1"/>
    </source>
</evidence>
<dbReference type="SUPFAM" id="SSF56112">
    <property type="entry name" value="Protein kinase-like (PK-like)"/>
    <property type="match status" value="1"/>
</dbReference>
<proteinExistence type="predicted"/>
<dbReference type="RefSeq" id="XP_018733706.1">
    <property type="nucleotide sequence ID" value="XM_018881081.1"/>
</dbReference>
<dbReference type="GO" id="GO:0005524">
    <property type="term" value="F:ATP binding"/>
    <property type="evidence" value="ECO:0007669"/>
    <property type="project" value="UniProtKB-KW"/>
</dbReference>
<dbReference type="EC" id="2.7.11.1" evidence="2"/>
<dbReference type="GeneID" id="30036119"/>
<feature type="region of interest" description="Disordered" evidence="12">
    <location>
        <begin position="352"/>
        <end position="372"/>
    </location>
</feature>
<dbReference type="PANTHER" id="PTHR22967:SF57">
    <property type="entry name" value="AUXILIN, ISOFORM A-RELATED"/>
    <property type="match status" value="1"/>
</dbReference>
<feature type="compositionally biased region" description="Polar residues" evidence="12">
    <location>
        <begin position="506"/>
        <end position="562"/>
    </location>
</feature>
<feature type="compositionally biased region" description="Gly residues" evidence="12">
    <location>
        <begin position="811"/>
        <end position="828"/>
    </location>
</feature>
<dbReference type="Gene3D" id="1.10.510.10">
    <property type="entry name" value="Transferase(Phosphotransferase) domain 1"/>
    <property type="match status" value="1"/>
</dbReference>
<keyword evidence="6" id="KW-0808">Transferase</keyword>
<dbReference type="GO" id="GO:0007015">
    <property type="term" value="P:actin filament organization"/>
    <property type="evidence" value="ECO:0007669"/>
    <property type="project" value="TreeGrafter"/>
</dbReference>
<evidence type="ECO:0000256" key="8">
    <source>
        <dbReference type="ARBA" id="ARBA00022777"/>
    </source>
</evidence>
<name>A0A167C559_9ASCO</name>
<comment type="subcellular location">
    <subcellularLocation>
        <location evidence="1">Cytoplasm</location>
    </subcellularLocation>
</comment>
<dbReference type="PROSITE" id="PS00108">
    <property type="entry name" value="PROTEIN_KINASE_ST"/>
    <property type="match status" value="1"/>
</dbReference>
<evidence type="ECO:0000313" key="15">
    <source>
        <dbReference type="Proteomes" id="UP000189580"/>
    </source>
</evidence>
<organism evidence="14 15">
    <name type="scientific">Sugiyamaella lignohabitans</name>
    <dbReference type="NCBI Taxonomy" id="796027"/>
    <lineage>
        <taxon>Eukaryota</taxon>
        <taxon>Fungi</taxon>
        <taxon>Dikarya</taxon>
        <taxon>Ascomycota</taxon>
        <taxon>Saccharomycotina</taxon>
        <taxon>Dipodascomycetes</taxon>
        <taxon>Dipodascales</taxon>
        <taxon>Trichomonascaceae</taxon>
        <taxon>Sugiyamaella</taxon>
    </lineage>
</organism>
<evidence type="ECO:0000256" key="2">
    <source>
        <dbReference type="ARBA" id="ARBA00012513"/>
    </source>
</evidence>
<dbReference type="EMBL" id="CP014500">
    <property type="protein sequence ID" value="ANB11229.1"/>
    <property type="molecule type" value="Genomic_DNA"/>
</dbReference>
<comment type="catalytic activity">
    <reaction evidence="10">
        <text>L-threonyl-[protein] + ATP = O-phospho-L-threonyl-[protein] + ADP + H(+)</text>
        <dbReference type="Rhea" id="RHEA:46608"/>
        <dbReference type="Rhea" id="RHEA-COMP:11060"/>
        <dbReference type="Rhea" id="RHEA-COMP:11605"/>
        <dbReference type="ChEBI" id="CHEBI:15378"/>
        <dbReference type="ChEBI" id="CHEBI:30013"/>
        <dbReference type="ChEBI" id="CHEBI:30616"/>
        <dbReference type="ChEBI" id="CHEBI:61977"/>
        <dbReference type="ChEBI" id="CHEBI:456216"/>
        <dbReference type="EC" id="2.7.11.1"/>
    </reaction>
</comment>
<feature type="compositionally biased region" description="Low complexity" evidence="12">
    <location>
        <begin position="832"/>
        <end position="844"/>
    </location>
</feature>
<feature type="compositionally biased region" description="Basic residues" evidence="12">
    <location>
        <begin position="941"/>
        <end position="952"/>
    </location>
</feature>
<feature type="compositionally biased region" description="Polar residues" evidence="12">
    <location>
        <begin position="902"/>
        <end position="911"/>
    </location>
</feature>
<feature type="compositionally biased region" description="Basic and acidic residues" evidence="12">
    <location>
        <begin position="1022"/>
        <end position="1039"/>
    </location>
</feature>
<dbReference type="InterPro" id="IPR011009">
    <property type="entry name" value="Kinase-like_dom_sf"/>
</dbReference>
<dbReference type="SMART" id="SM00220">
    <property type="entry name" value="S_TKc"/>
    <property type="match status" value="1"/>
</dbReference>
<feature type="compositionally biased region" description="Low complexity" evidence="12">
    <location>
        <begin position="645"/>
        <end position="667"/>
    </location>
</feature>
<evidence type="ECO:0000256" key="10">
    <source>
        <dbReference type="ARBA" id="ARBA00047899"/>
    </source>
</evidence>
<evidence type="ECO:0000259" key="13">
    <source>
        <dbReference type="PROSITE" id="PS50011"/>
    </source>
</evidence>
<evidence type="ECO:0000256" key="12">
    <source>
        <dbReference type="SAM" id="MobiDB-lite"/>
    </source>
</evidence>
<evidence type="ECO:0000256" key="7">
    <source>
        <dbReference type="ARBA" id="ARBA00022741"/>
    </source>
</evidence>
<gene>
    <name evidence="14" type="primary">ARK1</name>
    <name evidence="14" type="ORF">AWJ20_4031</name>
</gene>
<dbReference type="PROSITE" id="PS50011">
    <property type="entry name" value="PROTEIN_KINASE_DOM"/>
    <property type="match status" value="1"/>
</dbReference>
<dbReference type="Proteomes" id="UP000189580">
    <property type="component" value="Chromosome c"/>
</dbReference>
<dbReference type="Pfam" id="PF00069">
    <property type="entry name" value="Pkinase"/>
    <property type="match status" value="1"/>
</dbReference>